<reference evidence="1" key="1">
    <citation type="submission" date="2023-03" db="EMBL/GenBank/DDBJ databases">
        <title>Massive genome expansion in bonnet fungi (Mycena s.s.) driven by repeated elements and novel gene families across ecological guilds.</title>
        <authorList>
            <consortium name="Lawrence Berkeley National Laboratory"/>
            <person name="Harder C.B."/>
            <person name="Miyauchi S."/>
            <person name="Viragh M."/>
            <person name="Kuo A."/>
            <person name="Thoen E."/>
            <person name="Andreopoulos B."/>
            <person name="Lu D."/>
            <person name="Skrede I."/>
            <person name="Drula E."/>
            <person name="Henrissat B."/>
            <person name="Morin E."/>
            <person name="Kohler A."/>
            <person name="Barry K."/>
            <person name="LaButti K."/>
            <person name="Morin E."/>
            <person name="Salamov A."/>
            <person name="Lipzen A."/>
            <person name="Mereny Z."/>
            <person name="Hegedus B."/>
            <person name="Baldrian P."/>
            <person name="Stursova M."/>
            <person name="Weitz H."/>
            <person name="Taylor A."/>
            <person name="Grigoriev I.V."/>
            <person name="Nagy L.G."/>
            <person name="Martin F."/>
            <person name="Kauserud H."/>
        </authorList>
    </citation>
    <scope>NUCLEOTIDE SEQUENCE</scope>
    <source>
        <strain evidence="1">CBHHK200</strain>
    </source>
</reference>
<evidence type="ECO:0000313" key="2">
    <source>
        <dbReference type="Proteomes" id="UP001218188"/>
    </source>
</evidence>
<protein>
    <submittedName>
        <fullName evidence="1">Uncharacterized protein</fullName>
    </submittedName>
</protein>
<gene>
    <name evidence="1" type="ORF">C8F04DRAFT_1216667</name>
</gene>
<accession>A0AAD6XJE4</accession>
<comment type="caution">
    <text evidence="1">The sequence shown here is derived from an EMBL/GenBank/DDBJ whole genome shotgun (WGS) entry which is preliminary data.</text>
</comment>
<dbReference type="Proteomes" id="UP001218188">
    <property type="component" value="Unassembled WGS sequence"/>
</dbReference>
<sequence length="376" mass="41349">MDETKIPLPKFLKIFTAHNVPMAKAMDLAAKIYKEFNTSSKLSGLNEAKLLASGIEEKESRKMIMTALRKAGYIGTKTASNSNQAGPSNPPQMTAVEVLTTPTKRKRRRPTAEDVNEFLPSPKDLSADIGNLEFNEILDEAVLKTKSTVVNRAPLMTVWSTLVAERLGFQREEALSIASVYTELNAVSKGRSMGVYKAGTGRGTEAVKGGSQPYVELMGRRPLLQTQTSQWRALSNGTAVQPSTAFSYISRAFRQTTPHIVGALRLLVESFSPQEINAKAWALYCEFRPEVNGWGERAEVKCETILDLRKVSSTVEPAGKVEAVVMTEGVSTAPEDGEPPLKKSRDLTFEEYEAALDQDTTFDDIDLDQYLGTDNT</sequence>
<dbReference type="AlphaFoldDB" id="A0AAD6XJE4"/>
<keyword evidence="2" id="KW-1185">Reference proteome</keyword>
<organism evidence="1 2">
    <name type="scientific">Mycena alexandri</name>
    <dbReference type="NCBI Taxonomy" id="1745969"/>
    <lineage>
        <taxon>Eukaryota</taxon>
        <taxon>Fungi</taxon>
        <taxon>Dikarya</taxon>
        <taxon>Basidiomycota</taxon>
        <taxon>Agaricomycotina</taxon>
        <taxon>Agaricomycetes</taxon>
        <taxon>Agaricomycetidae</taxon>
        <taxon>Agaricales</taxon>
        <taxon>Marasmiineae</taxon>
        <taxon>Mycenaceae</taxon>
        <taxon>Mycena</taxon>
    </lineage>
</organism>
<name>A0AAD6XJE4_9AGAR</name>
<proteinExistence type="predicted"/>
<dbReference type="EMBL" id="JARJCM010000001">
    <property type="protein sequence ID" value="KAJ7047289.1"/>
    <property type="molecule type" value="Genomic_DNA"/>
</dbReference>
<evidence type="ECO:0000313" key="1">
    <source>
        <dbReference type="EMBL" id="KAJ7047289.1"/>
    </source>
</evidence>